<sequence>MSIDVTSPPSIDWDNIRSWLNESSAAQPLDTIPPGFRLVDVVKQAVVRAPQELLEYVCLSYVWGKPTKDDIFATSKTIAGLEEDGSLAKYKIPATIRDAMTVCQHLGQKYLWVDRLCILQDDDDASGQKKVQIEHMGDIYHHAFATLVAVTGIDARSGLCGVSSPLKEPRLKSGPTALQESKWATRGWTYQEFRLSSRLIFFFSFAARFSHRQSRPFSLQWTMRNVGSGFNPDIYSEETTIETYESSVEEYSSRDLGCQSDAMIAFSGVCAQFHGPHRFCLPRTGFDDAITWTVRQRPRQRRYSRGSPLFPSWSWVSIRGQVTFPEGFFAYHFPVASWAFVDSNFPHRFSIALPKAKEAHSFSPPPTLDAECAYLAHQAHTSGLILSAPAEILSLQDKDWDRLWKSGRDKRKFKEEWPTYFELWEACRGINRLDSQGQPPYFGEFSGAQKRLAMRDGRILGLSRAVYSNVGPVSGERSELADYIIYHGQKPVGVGWSDDVSDTQGLLEKKKVTLFALSIASSEWDSEKFSPSRDPKLAQFRDILHPRREAFPESQRDPQYGDHIGDVLEAIAIEETGETGVFRRIGSGMIRRQEWTEMGHEWKSIVLE</sequence>
<comment type="caution">
    <text evidence="2">The sequence shown here is derived from an EMBL/GenBank/DDBJ whole genome shotgun (WGS) entry which is preliminary data.</text>
</comment>
<dbReference type="EMBL" id="JBBWRZ010000002">
    <property type="protein sequence ID" value="KAK8244464.1"/>
    <property type="molecule type" value="Genomic_DNA"/>
</dbReference>
<dbReference type="Proteomes" id="UP001492380">
    <property type="component" value="Unassembled WGS sequence"/>
</dbReference>
<proteinExistence type="predicted"/>
<feature type="domain" description="Heterokaryon incompatibility" evidence="1">
    <location>
        <begin position="56"/>
        <end position="192"/>
    </location>
</feature>
<dbReference type="InterPro" id="IPR010730">
    <property type="entry name" value="HET"/>
</dbReference>
<dbReference type="Pfam" id="PF06985">
    <property type="entry name" value="HET"/>
    <property type="match status" value="1"/>
</dbReference>
<organism evidence="2 3">
    <name type="scientific">Phyllosticta capitalensis</name>
    <dbReference type="NCBI Taxonomy" id="121624"/>
    <lineage>
        <taxon>Eukaryota</taxon>
        <taxon>Fungi</taxon>
        <taxon>Dikarya</taxon>
        <taxon>Ascomycota</taxon>
        <taxon>Pezizomycotina</taxon>
        <taxon>Dothideomycetes</taxon>
        <taxon>Dothideomycetes incertae sedis</taxon>
        <taxon>Botryosphaeriales</taxon>
        <taxon>Phyllostictaceae</taxon>
        <taxon>Phyllosticta</taxon>
    </lineage>
</organism>
<dbReference type="PANTHER" id="PTHR33112:SF16">
    <property type="entry name" value="HETEROKARYON INCOMPATIBILITY DOMAIN-CONTAINING PROTEIN"/>
    <property type="match status" value="1"/>
</dbReference>
<accession>A0ABR1Z1K9</accession>
<reference evidence="2 3" key="1">
    <citation type="submission" date="2024-04" db="EMBL/GenBank/DDBJ databases">
        <title>Phyllosticta paracitricarpa is synonymous to the EU quarantine fungus P. citricarpa based on phylogenomic analyses.</title>
        <authorList>
            <consortium name="Lawrence Berkeley National Laboratory"/>
            <person name="Van Ingen-Buijs V.A."/>
            <person name="Van Westerhoven A.C."/>
            <person name="Haridas S."/>
            <person name="Skiadas P."/>
            <person name="Martin F."/>
            <person name="Groenewald J.Z."/>
            <person name="Crous P.W."/>
            <person name="Seidl M.F."/>
        </authorList>
    </citation>
    <scope>NUCLEOTIDE SEQUENCE [LARGE SCALE GENOMIC DNA]</scope>
    <source>
        <strain evidence="2 3">CBS 123374</strain>
    </source>
</reference>
<evidence type="ECO:0000313" key="2">
    <source>
        <dbReference type="EMBL" id="KAK8244464.1"/>
    </source>
</evidence>
<name>A0ABR1Z1K9_9PEZI</name>
<evidence type="ECO:0000259" key="1">
    <source>
        <dbReference type="Pfam" id="PF06985"/>
    </source>
</evidence>
<evidence type="ECO:0000313" key="3">
    <source>
        <dbReference type="Proteomes" id="UP001492380"/>
    </source>
</evidence>
<protein>
    <submittedName>
        <fullName evidence="2">Heterokaryon incompatibility protein-domain-containing protein</fullName>
    </submittedName>
</protein>
<dbReference type="PANTHER" id="PTHR33112">
    <property type="entry name" value="DOMAIN PROTEIN, PUTATIVE-RELATED"/>
    <property type="match status" value="1"/>
</dbReference>
<keyword evidence="3" id="KW-1185">Reference proteome</keyword>
<gene>
    <name evidence="2" type="ORF">HDK90DRAFT_463288</name>
</gene>